<evidence type="ECO:0000259" key="1">
    <source>
        <dbReference type="Pfam" id="PF06568"/>
    </source>
</evidence>
<sequence>MSVEPSALSIRAATGRRETAPGIATRVWLALAAFVERQRARTLMAEMEDRMLKDIGITRSDIDRAARFGHASPDPILPWWRDPTNR</sequence>
<dbReference type="InterPro" id="IPR009506">
    <property type="entry name" value="YjiS-like"/>
</dbReference>
<protein>
    <submittedName>
        <fullName evidence="2">DUF1127 domain-containing protein</fullName>
    </submittedName>
</protein>
<dbReference type="EMBL" id="JABBKX010000015">
    <property type="protein sequence ID" value="NMJ44351.1"/>
    <property type="molecule type" value="Genomic_DNA"/>
</dbReference>
<evidence type="ECO:0000313" key="2">
    <source>
        <dbReference type="EMBL" id="NMJ44351.1"/>
    </source>
</evidence>
<dbReference type="AlphaFoldDB" id="A0A848EIY6"/>
<keyword evidence="3" id="KW-1185">Reference proteome</keyword>
<organism evidence="2 3">
    <name type="scientific">Neoroseomonas marina</name>
    <dbReference type="NCBI Taxonomy" id="1232220"/>
    <lineage>
        <taxon>Bacteria</taxon>
        <taxon>Pseudomonadati</taxon>
        <taxon>Pseudomonadota</taxon>
        <taxon>Alphaproteobacteria</taxon>
        <taxon>Acetobacterales</taxon>
        <taxon>Acetobacteraceae</taxon>
        <taxon>Neoroseomonas</taxon>
    </lineage>
</organism>
<accession>A0A848EIY6</accession>
<dbReference type="RefSeq" id="WP_170056532.1">
    <property type="nucleotide sequence ID" value="NZ_JABBKX010000015.1"/>
</dbReference>
<reference evidence="2 3" key="1">
    <citation type="submission" date="2020-03" db="EMBL/GenBank/DDBJ databases">
        <authorList>
            <person name="Sun Q."/>
        </authorList>
    </citation>
    <scope>NUCLEOTIDE SEQUENCE [LARGE SCALE GENOMIC DNA]</scope>
    <source>
        <strain evidence="2 3">JC162</strain>
    </source>
</reference>
<dbReference type="Proteomes" id="UP000548582">
    <property type="component" value="Unassembled WGS sequence"/>
</dbReference>
<dbReference type="Pfam" id="PF06568">
    <property type="entry name" value="YjiS-like"/>
    <property type="match status" value="1"/>
</dbReference>
<proteinExistence type="predicted"/>
<evidence type="ECO:0000313" key="3">
    <source>
        <dbReference type="Proteomes" id="UP000548582"/>
    </source>
</evidence>
<gene>
    <name evidence="2" type="ORF">GWK16_24100</name>
</gene>
<feature type="domain" description="YjiS-like" evidence="1">
    <location>
        <begin position="27"/>
        <end position="63"/>
    </location>
</feature>
<comment type="caution">
    <text evidence="2">The sequence shown here is derived from an EMBL/GenBank/DDBJ whole genome shotgun (WGS) entry which is preliminary data.</text>
</comment>
<name>A0A848EIY6_9PROT</name>